<evidence type="ECO:0000256" key="1">
    <source>
        <dbReference type="SAM" id="MobiDB-lite"/>
    </source>
</evidence>
<dbReference type="AlphaFoldDB" id="A0A9W8ZT02"/>
<comment type="caution">
    <text evidence="2">The sequence shown here is derived from an EMBL/GenBank/DDBJ whole genome shotgun (WGS) entry which is preliminary data.</text>
</comment>
<protein>
    <submittedName>
        <fullName evidence="2">Uncharacterized protein</fullName>
    </submittedName>
</protein>
<reference evidence="2" key="2">
    <citation type="journal article" date="2023" name="Proc. Natl. Acad. Sci. U.S.A.">
        <title>A global phylogenomic analysis of the shiitake genus Lentinula.</title>
        <authorList>
            <person name="Sierra-Patev S."/>
            <person name="Min B."/>
            <person name="Naranjo-Ortiz M."/>
            <person name="Looney B."/>
            <person name="Konkel Z."/>
            <person name="Slot J.C."/>
            <person name="Sakamoto Y."/>
            <person name="Steenwyk J.L."/>
            <person name="Rokas A."/>
            <person name="Carro J."/>
            <person name="Camarero S."/>
            <person name="Ferreira P."/>
            <person name="Molpeceres G."/>
            <person name="Ruiz-Duenas F.J."/>
            <person name="Serrano A."/>
            <person name="Henrissat B."/>
            <person name="Drula E."/>
            <person name="Hughes K.W."/>
            <person name="Mata J.L."/>
            <person name="Ishikawa N.K."/>
            <person name="Vargas-Isla R."/>
            <person name="Ushijima S."/>
            <person name="Smith C.A."/>
            <person name="Donoghue J."/>
            <person name="Ahrendt S."/>
            <person name="Andreopoulos W."/>
            <person name="He G."/>
            <person name="LaButti K."/>
            <person name="Lipzen A."/>
            <person name="Ng V."/>
            <person name="Riley R."/>
            <person name="Sandor L."/>
            <person name="Barry K."/>
            <person name="Martinez A.T."/>
            <person name="Xiao Y."/>
            <person name="Gibbons J.G."/>
            <person name="Terashima K."/>
            <person name="Grigoriev I.V."/>
            <person name="Hibbett D."/>
        </authorList>
    </citation>
    <scope>NUCLEOTIDE SEQUENCE</scope>
    <source>
        <strain evidence="2">Sp2 HRB7682 ss15</strain>
    </source>
</reference>
<feature type="region of interest" description="Disordered" evidence="1">
    <location>
        <begin position="253"/>
        <end position="276"/>
    </location>
</feature>
<organism evidence="2 3">
    <name type="scientific">Lentinula lateritia</name>
    <dbReference type="NCBI Taxonomy" id="40482"/>
    <lineage>
        <taxon>Eukaryota</taxon>
        <taxon>Fungi</taxon>
        <taxon>Dikarya</taxon>
        <taxon>Basidiomycota</taxon>
        <taxon>Agaricomycotina</taxon>
        <taxon>Agaricomycetes</taxon>
        <taxon>Agaricomycetidae</taxon>
        <taxon>Agaricales</taxon>
        <taxon>Marasmiineae</taxon>
        <taxon>Omphalotaceae</taxon>
        <taxon>Lentinula</taxon>
    </lineage>
</organism>
<evidence type="ECO:0000313" key="3">
    <source>
        <dbReference type="Proteomes" id="UP001150238"/>
    </source>
</evidence>
<reference evidence="2" key="1">
    <citation type="submission" date="2022-08" db="EMBL/GenBank/DDBJ databases">
        <authorList>
            <consortium name="DOE Joint Genome Institute"/>
            <person name="Min B."/>
            <person name="Riley R."/>
            <person name="Sierra-Patev S."/>
            <person name="Naranjo-Ortiz M."/>
            <person name="Looney B."/>
            <person name="Konkel Z."/>
            <person name="Slot J.C."/>
            <person name="Sakamoto Y."/>
            <person name="Steenwyk J.L."/>
            <person name="Rokas A."/>
            <person name="Carro J."/>
            <person name="Camarero S."/>
            <person name="Ferreira P."/>
            <person name="Molpeceres G."/>
            <person name="Ruiz-Duenas F.J."/>
            <person name="Serrano A."/>
            <person name="Henrissat B."/>
            <person name="Drula E."/>
            <person name="Hughes K.W."/>
            <person name="Mata J.L."/>
            <person name="Ishikawa N.K."/>
            <person name="Vargas-Isla R."/>
            <person name="Ushijima S."/>
            <person name="Smith C.A."/>
            <person name="Ahrendt S."/>
            <person name="Andreopoulos W."/>
            <person name="He G."/>
            <person name="Labutti K."/>
            <person name="Lipzen A."/>
            <person name="Ng V."/>
            <person name="Sandor L."/>
            <person name="Barry K."/>
            <person name="Martinez A.T."/>
            <person name="Xiao Y."/>
            <person name="Gibbons J.G."/>
            <person name="Terashima K."/>
            <person name="Hibbett D.S."/>
            <person name="Grigoriev I.V."/>
        </authorList>
    </citation>
    <scope>NUCLEOTIDE SEQUENCE</scope>
    <source>
        <strain evidence="2">Sp2 HRB7682 ss15</strain>
    </source>
</reference>
<sequence>MSNILLLTGIAFAISFILSVKFNRRRTEDSTHPVWSLILIQLCGSNLGRLQPVPQYRLYFSAIDFTELDPNETISGSDVEVIPDFCILLHRAVLVQKGVFKSLLSAIQPTHLPSRAIKITSIFIPLLVELKRPVSRNCNNIDELMSGLGTMMKSAQSQAEGQAHCLFSIPNYHRQTHVVLIAAVGEWWSFRFVPRSKFGGRVFDGTKYVSTVIGRLEVEERNNPIEEDTDILMDPNLIQEMKSIIAHARETPAQIKDRHDAERDARQRRRTEQKMVRAHNESQLQEFIDTVQEIQNEPGIYPDLAINEYSQQRSACDREWKTLWKLRAEFMESESRGEAGELKNRRNWSGVMRLGSETSKYYLDQIQNYLNQISKNHVEEDDISQ</sequence>
<name>A0A9W8ZT02_9AGAR</name>
<dbReference type="EMBL" id="JANVFS010000047">
    <property type="protein sequence ID" value="KAJ4465938.1"/>
    <property type="molecule type" value="Genomic_DNA"/>
</dbReference>
<evidence type="ECO:0000313" key="2">
    <source>
        <dbReference type="EMBL" id="KAJ4465938.1"/>
    </source>
</evidence>
<accession>A0A9W8ZT02</accession>
<proteinExistence type="predicted"/>
<gene>
    <name evidence="2" type="ORF">C8J55DRAFT_552508</name>
</gene>
<dbReference type="Proteomes" id="UP001150238">
    <property type="component" value="Unassembled WGS sequence"/>
</dbReference>